<dbReference type="InterPro" id="IPR000962">
    <property type="entry name" value="Znf_DskA_TraR"/>
</dbReference>
<evidence type="ECO:0000256" key="2">
    <source>
        <dbReference type="ARBA" id="ARBA00022771"/>
    </source>
</evidence>
<dbReference type="GO" id="GO:0008270">
    <property type="term" value="F:zinc ion binding"/>
    <property type="evidence" value="ECO:0007669"/>
    <property type="project" value="UniProtKB-KW"/>
</dbReference>
<protein>
    <recommendedName>
        <fullName evidence="7">Formylmethanofuran dehydrogenase subunit E domain-containing protein</fullName>
    </recommendedName>
</protein>
<name>A0A644XV38_9ZZZZ</name>
<dbReference type="Pfam" id="PF02663">
    <property type="entry name" value="FmdE"/>
    <property type="match status" value="1"/>
</dbReference>
<accession>A0A644XV38</accession>
<comment type="caution">
    <text evidence="6">The sequence shown here is derived from an EMBL/GenBank/DDBJ whole genome shotgun (WGS) entry which is preliminary data.</text>
</comment>
<evidence type="ECO:0000256" key="1">
    <source>
        <dbReference type="ARBA" id="ARBA00022723"/>
    </source>
</evidence>
<dbReference type="SUPFAM" id="SSF143555">
    <property type="entry name" value="FwdE-like"/>
    <property type="match status" value="1"/>
</dbReference>
<evidence type="ECO:0008006" key="7">
    <source>
        <dbReference type="Google" id="ProtNLM"/>
    </source>
</evidence>
<dbReference type="PIRSF" id="PIRSF006578">
    <property type="entry name" value="FwdE"/>
    <property type="match status" value="1"/>
</dbReference>
<dbReference type="Pfam" id="PF01258">
    <property type="entry name" value="zf-dskA_traR"/>
    <property type="match status" value="1"/>
</dbReference>
<gene>
    <name evidence="6" type="ORF">SDC9_66376</name>
</gene>
<evidence type="ECO:0000313" key="6">
    <source>
        <dbReference type="EMBL" id="MPM19949.1"/>
    </source>
</evidence>
<dbReference type="EMBL" id="VSSQ01003278">
    <property type="protein sequence ID" value="MPM19949.1"/>
    <property type="molecule type" value="Genomic_DNA"/>
</dbReference>
<keyword evidence="2" id="KW-0863">Zinc-finger</keyword>
<dbReference type="PANTHER" id="PTHR39418:SF1">
    <property type="entry name" value="DEHYDROGENASE"/>
    <property type="match status" value="1"/>
</dbReference>
<organism evidence="6">
    <name type="scientific">bioreactor metagenome</name>
    <dbReference type="NCBI Taxonomy" id="1076179"/>
    <lineage>
        <taxon>unclassified sequences</taxon>
        <taxon>metagenomes</taxon>
        <taxon>ecological metagenomes</taxon>
    </lineage>
</organism>
<dbReference type="Gene3D" id="3.30.1330.130">
    <property type="match status" value="1"/>
</dbReference>
<dbReference type="InterPro" id="IPR053194">
    <property type="entry name" value="tRNA_methyltr_O"/>
</dbReference>
<feature type="domain" description="Formylmethanofuran dehydrogenase subunit E" evidence="5">
    <location>
        <begin position="18"/>
        <end position="116"/>
    </location>
</feature>
<sequence length="185" mass="20441">MDMNDFPFPEELKSLVDFHGHFCPGVLIGWRASKLALKLLGMSRDRDEEMVAVAENDACGVDAVQFILGCTFGKGNLHFRDYGKQAFTVFRRSDGRGVRLVLNAPERELTREESAGRLLEEPDEVLFTVGEPKEPMPERAVIRKSGVCALCGERVMETRLMPLPDGRRVCIPCSGGTPEGGGNNE</sequence>
<reference evidence="6" key="1">
    <citation type="submission" date="2019-08" db="EMBL/GenBank/DDBJ databases">
        <authorList>
            <person name="Kucharzyk K."/>
            <person name="Murdoch R.W."/>
            <person name="Higgins S."/>
            <person name="Loffler F."/>
        </authorList>
    </citation>
    <scope>NUCLEOTIDE SEQUENCE</scope>
</reference>
<evidence type="ECO:0000259" key="5">
    <source>
        <dbReference type="Pfam" id="PF02663"/>
    </source>
</evidence>
<dbReference type="PANTHER" id="PTHR39418">
    <property type="entry name" value="DEHYDROGENASE-RELATED"/>
    <property type="match status" value="1"/>
</dbReference>
<dbReference type="AlphaFoldDB" id="A0A644XV38"/>
<evidence type="ECO:0000256" key="3">
    <source>
        <dbReference type="ARBA" id="ARBA00022833"/>
    </source>
</evidence>
<evidence type="ECO:0000259" key="4">
    <source>
        <dbReference type="Pfam" id="PF01258"/>
    </source>
</evidence>
<dbReference type="InterPro" id="IPR026328">
    <property type="entry name" value="FmdE"/>
</dbReference>
<feature type="domain" description="Zinc finger DksA/TraR C4-type" evidence="4">
    <location>
        <begin position="145"/>
        <end position="173"/>
    </location>
</feature>
<keyword evidence="3" id="KW-0862">Zinc</keyword>
<proteinExistence type="predicted"/>
<dbReference type="InterPro" id="IPR003814">
    <property type="entry name" value="FmdEsu_dom"/>
</dbReference>
<keyword evidence="1" id="KW-0479">Metal-binding</keyword>